<dbReference type="EMBL" id="CP059572">
    <property type="protein sequence ID" value="QXJ21227.1"/>
    <property type="molecule type" value="Genomic_DNA"/>
</dbReference>
<name>A0ABX8QR68_9ACTN</name>
<accession>A0ABX8QR68</accession>
<evidence type="ECO:0000313" key="1">
    <source>
        <dbReference type="EMBL" id="QXJ21227.1"/>
    </source>
</evidence>
<keyword evidence="2" id="KW-1185">Reference proteome</keyword>
<protein>
    <submittedName>
        <fullName evidence="1">Uncharacterized protein</fullName>
    </submittedName>
</protein>
<organism evidence="1 2">
    <name type="scientific">Actinomadura graeca</name>
    <dbReference type="NCBI Taxonomy" id="2750812"/>
    <lineage>
        <taxon>Bacteria</taxon>
        <taxon>Bacillati</taxon>
        <taxon>Actinomycetota</taxon>
        <taxon>Actinomycetes</taxon>
        <taxon>Streptosporangiales</taxon>
        <taxon>Thermomonosporaceae</taxon>
        <taxon>Actinomadura</taxon>
    </lineage>
</organism>
<gene>
    <name evidence="1" type="ORF">AGRA3207_002062</name>
</gene>
<reference evidence="1" key="1">
    <citation type="submission" date="2020-07" db="EMBL/GenBank/DDBJ databases">
        <authorList>
            <person name="Tarantini F.S."/>
            <person name="Hong K.W."/>
            <person name="Chan K.G."/>
        </authorList>
    </citation>
    <scope>NUCLEOTIDE SEQUENCE</scope>
    <source>
        <strain evidence="1">32-07</strain>
    </source>
</reference>
<dbReference type="RefSeq" id="WP_231334370.1">
    <property type="nucleotide sequence ID" value="NZ_CP059572.1"/>
</dbReference>
<sequence length="68" mass="8250">MINLNGHPYVSMREKAGLWEYYRERTDFVSRPDVRIMWLEVREDIARLVPRRRVHLVHRPRHQVGPSA</sequence>
<evidence type="ECO:0000313" key="2">
    <source>
        <dbReference type="Proteomes" id="UP001049518"/>
    </source>
</evidence>
<proteinExistence type="predicted"/>
<dbReference type="Proteomes" id="UP001049518">
    <property type="component" value="Chromosome"/>
</dbReference>